<sequence length="504" mass="56590">MPDFQPFAHLTTPNADLYRAVMGEFVRAKRRFVVHLRPEDLELDADLATVTEALGRLKDWGNLRADPDTSRVTTVEDFHRARFLYQLTPAGEAAEQALQTFDEALGRRGALQAVALTDIVTQLRALLELAQQDEPDPAKVHLLLRGLVGRFTDLANNAQAFMGSLQRSIDLHDVDVDAFRAYKDQLIDYLERFIKDLVTTGAEIAGLVTEINDAERLLVMAAAREAEDAAPGEDQDRKNEFERGLALWRERWLGLRQWFVSEPQHPSQAKLLRARARAAIPALLQVVSALNERRAGRSDRSADFRTLARWFAQAPDEATMHRLWRAAFGLSSARHLTVDADTLNERDEQPVAASTPWFDAPPLLISPQLRKTGSYERRGKPNKIVDRTEQRQILAERAARQAEETELARKRLVTHRPTRLSEVGRLDPAEFRLFLGLLGDALAARGPHQREISTTTSDGTLEIRLTALDEGVAEVHTPDGTFRGPDHLLEIIDLTAAEPEEWSA</sequence>
<evidence type="ECO:0000313" key="1">
    <source>
        <dbReference type="EMBL" id="GGU26539.1"/>
    </source>
</evidence>
<comment type="caution">
    <text evidence="1">The sequence shown here is derived from an EMBL/GenBank/DDBJ whole genome shotgun (WGS) entry which is preliminary data.</text>
</comment>
<dbReference type="RefSeq" id="WP_189253162.1">
    <property type="nucleotide sequence ID" value="NZ_BMRE01000004.1"/>
</dbReference>
<dbReference type="Pfam" id="PF09660">
    <property type="entry name" value="DUF2397"/>
    <property type="match status" value="1"/>
</dbReference>
<dbReference type="Proteomes" id="UP000649573">
    <property type="component" value="Unassembled WGS sequence"/>
</dbReference>
<gene>
    <name evidence="1" type="ORF">GCM10010178_18640</name>
</gene>
<evidence type="ECO:0000313" key="2">
    <source>
        <dbReference type="Proteomes" id="UP000649573"/>
    </source>
</evidence>
<keyword evidence="2" id="KW-1185">Reference proteome</keyword>
<protein>
    <recommendedName>
        <fullName evidence="3">TIGR02677 family protein</fullName>
    </recommendedName>
</protein>
<organism evidence="1 2">
    <name type="scientific">Lentzea flava</name>
    <dbReference type="NCBI Taxonomy" id="103732"/>
    <lineage>
        <taxon>Bacteria</taxon>
        <taxon>Bacillati</taxon>
        <taxon>Actinomycetota</taxon>
        <taxon>Actinomycetes</taxon>
        <taxon>Pseudonocardiales</taxon>
        <taxon>Pseudonocardiaceae</taxon>
        <taxon>Lentzea</taxon>
    </lineage>
</organism>
<reference evidence="2" key="1">
    <citation type="journal article" date="2019" name="Int. J. Syst. Evol. Microbiol.">
        <title>The Global Catalogue of Microorganisms (GCM) 10K type strain sequencing project: providing services to taxonomists for standard genome sequencing and annotation.</title>
        <authorList>
            <consortium name="The Broad Institute Genomics Platform"/>
            <consortium name="The Broad Institute Genome Sequencing Center for Infectious Disease"/>
            <person name="Wu L."/>
            <person name="Ma J."/>
        </authorList>
    </citation>
    <scope>NUCLEOTIDE SEQUENCE [LARGE SCALE GENOMIC DNA]</scope>
    <source>
        <strain evidence="2">JCM 3296</strain>
    </source>
</reference>
<dbReference type="InterPro" id="IPR013493">
    <property type="entry name" value="CHP02677"/>
</dbReference>
<name>A0ABQ2UEE9_9PSEU</name>
<proteinExistence type="predicted"/>
<evidence type="ECO:0008006" key="3">
    <source>
        <dbReference type="Google" id="ProtNLM"/>
    </source>
</evidence>
<dbReference type="EMBL" id="BMRE01000004">
    <property type="protein sequence ID" value="GGU26539.1"/>
    <property type="molecule type" value="Genomic_DNA"/>
</dbReference>
<dbReference type="NCBIfam" id="TIGR02677">
    <property type="entry name" value="TIGR02677 family protein"/>
    <property type="match status" value="1"/>
</dbReference>
<accession>A0ABQ2UEE9</accession>